<reference evidence="1 2" key="1">
    <citation type="submission" date="2015-09" db="EMBL/GenBank/DDBJ databases">
        <title>Draft genome of the scarab beetle Oryctes borbonicus.</title>
        <authorList>
            <person name="Meyer J.M."/>
            <person name="Markov G.V."/>
            <person name="Baskaran P."/>
            <person name="Herrmann M."/>
            <person name="Sommer R.J."/>
            <person name="Roedelsperger C."/>
        </authorList>
    </citation>
    <scope>NUCLEOTIDE SEQUENCE [LARGE SCALE GENOMIC DNA]</scope>
    <source>
        <strain evidence="1">OB123</strain>
        <tissue evidence="1">Whole animal</tissue>
    </source>
</reference>
<sequence>MENLNHAHYFPMPSQGNVNTISFLELVNGTIKIIVSCLKRQVFCLEYLEKSGSNLIPSVKEIFFTYIPTSAEIITLNAFNKSQDKNDFVIGITIIKNSKDINAMETYLNIYSEYEENGEFNIESVAQNCLNVKLSFIPHFHGHTELIEWRNDDIINRESPKCQL</sequence>
<protein>
    <submittedName>
        <fullName evidence="1">Uncharacterized protein</fullName>
    </submittedName>
</protein>
<dbReference type="GO" id="GO:1904262">
    <property type="term" value="P:negative regulation of TORC1 signaling"/>
    <property type="evidence" value="ECO:0007669"/>
    <property type="project" value="TreeGrafter"/>
</dbReference>
<organism evidence="1 2">
    <name type="scientific">Oryctes borbonicus</name>
    <dbReference type="NCBI Taxonomy" id="1629725"/>
    <lineage>
        <taxon>Eukaryota</taxon>
        <taxon>Metazoa</taxon>
        <taxon>Ecdysozoa</taxon>
        <taxon>Arthropoda</taxon>
        <taxon>Hexapoda</taxon>
        <taxon>Insecta</taxon>
        <taxon>Pterygota</taxon>
        <taxon>Neoptera</taxon>
        <taxon>Endopterygota</taxon>
        <taxon>Coleoptera</taxon>
        <taxon>Polyphaga</taxon>
        <taxon>Scarabaeiformia</taxon>
        <taxon>Scarabaeidae</taxon>
        <taxon>Dynastinae</taxon>
        <taxon>Oryctes</taxon>
    </lineage>
</organism>
<dbReference type="Proteomes" id="UP000051574">
    <property type="component" value="Unassembled WGS sequence"/>
</dbReference>
<name>A0A0T6B1E2_9SCAR</name>
<dbReference type="GO" id="GO:0051015">
    <property type="term" value="F:actin filament binding"/>
    <property type="evidence" value="ECO:0007669"/>
    <property type="project" value="TreeGrafter"/>
</dbReference>
<dbReference type="PANTHER" id="PTHR15435:SF2">
    <property type="entry name" value="KICSTOR COMPLEX PROTEIN KAPTIN"/>
    <property type="match status" value="1"/>
</dbReference>
<proteinExistence type="predicted"/>
<dbReference type="AlphaFoldDB" id="A0A0T6B1E2"/>
<gene>
    <name evidence="1" type="ORF">AMK59_5675</name>
</gene>
<dbReference type="OrthoDB" id="10267127at2759"/>
<evidence type="ECO:0000313" key="2">
    <source>
        <dbReference type="Proteomes" id="UP000051574"/>
    </source>
</evidence>
<dbReference type="GO" id="GO:0007015">
    <property type="term" value="P:actin filament organization"/>
    <property type="evidence" value="ECO:0007669"/>
    <property type="project" value="InterPro"/>
</dbReference>
<dbReference type="GO" id="GO:0030027">
    <property type="term" value="C:lamellipodium"/>
    <property type="evidence" value="ECO:0007669"/>
    <property type="project" value="TreeGrafter"/>
</dbReference>
<dbReference type="PANTHER" id="PTHR15435">
    <property type="entry name" value="KICSTOR COMPLEX PROTEIN KAPTIN"/>
    <property type="match status" value="1"/>
</dbReference>
<keyword evidence="2" id="KW-1185">Reference proteome</keyword>
<comment type="caution">
    <text evidence="1">The sequence shown here is derived from an EMBL/GenBank/DDBJ whole genome shotgun (WGS) entry which is preliminary data.</text>
</comment>
<dbReference type="EMBL" id="LJIG01016417">
    <property type="protein sequence ID" value="KRT80663.1"/>
    <property type="molecule type" value="Genomic_DNA"/>
</dbReference>
<dbReference type="GO" id="GO:0034198">
    <property type="term" value="P:cellular response to amino acid starvation"/>
    <property type="evidence" value="ECO:0007669"/>
    <property type="project" value="TreeGrafter"/>
</dbReference>
<dbReference type="InterPro" id="IPR029982">
    <property type="entry name" value="Kptn"/>
</dbReference>
<dbReference type="GO" id="GO:0015629">
    <property type="term" value="C:actin cytoskeleton"/>
    <property type="evidence" value="ECO:0007669"/>
    <property type="project" value="InterPro"/>
</dbReference>
<accession>A0A0T6B1E2</accession>
<evidence type="ECO:0000313" key="1">
    <source>
        <dbReference type="EMBL" id="KRT80663.1"/>
    </source>
</evidence>